<evidence type="ECO:0000313" key="3">
    <source>
        <dbReference type="EMBL" id="SFB32646.1"/>
    </source>
</evidence>
<sequence length="139" mass="15147">MMLDMEQRSHPVAEVSTSLPAVLSSQSTARRFVGDTLRAWGLGSVAEDAVQIASELVANVLRHTVYKPILRLRRTGPRLRLEVEDSSSLLPVRKEGGPSGGWGLTLVDQLSDSWGVRTHPAGKVVWCEIDSERAPVGAY</sequence>
<dbReference type="Pfam" id="PF13581">
    <property type="entry name" value="HATPase_c_2"/>
    <property type="match status" value="1"/>
</dbReference>
<dbReference type="InterPro" id="IPR050267">
    <property type="entry name" value="Anti-sigma-factor_SerPK"/>
</dbReference>
<keyword evidence="3" id="KW-0418">Kinase</keyword>
<dbReference type="GO" id="GO:0004674">
    <property type="term" value="F:protein serine/threonine kinase activity"/>
    <property type="evidence" value="ECO:0007669"/>
    <property type="project" value="UniProtKB-KW"/>
</dbReference>
<evidence type="ECO:0000259" key="2">
    <source>
        <dbReference type="Pfam" id="PF13581"/>
    </source>
</evidence>
<accession>A0A1I1A5J8</accession>
<dbReference type="InterPro" id="IPR036890">
    <property type="entry name" value="HATPase_C_sf"/>
</dbReference>
<keyword evidence="1" id="KW-0723">Serine/threonine-protein kinase</keyword>
<dbReference type="PANTHER" id="PTHR35526:SF3">
    <property type="entry name" value="ANTI-SIGMA-F FACTOR RSBW"/>
    <property type="match status" value="1"/>
</dbReference>
<feature type="domain" description="Histidine kinase/HSP90-like ATPase" evidence="2">
    <location>
        <begin position="20"/>
        <end position="126"/>
    </location>
</feature>
<dbReference type="PANTHER" id="PTHR35526">
    <property type="entry name" value="ANTI-SIGMA-F FACTOR RSBW-RELATED"/>
    <property type="match status" value="1"/>
</dbReference>
<dbReference type="STRING" id="490629.SAMN05216266_108167"/>
<keyword evidence="3" id="KW-0808">Transferase</keyword>
<reference evidence="4" key="1">
    <citation type="submission" date="2016-10" db="EMBL/GenBank/DDBJ databases">
        <authorList>
            <person name="Varghese N."/>
            <person name="Submissions S."/>
        </authorList>
    </citation>
    <scope>NUCLEOTIDE SEQUENCE [LARGE SCALE GENOMIC DNA]</scope>
    <source>
        <strain evidence="4">CGMCC 4.3568</strain>
    </source>
</reference>
<dbReference type="EMBL" id="FOKG01000008">
    <property type="protein sequence ID" value="SFB32646.1"/>
    <property type="molecule type" value="Genomic_DNA"/>
</dbReference>
<organism evidence="3 4">
    <name type="scientific">Amycolatopsis marina</name>
    <dbReference type="NCBI Taxonomy" id="490629"/>
    <lineage>
        <taxon>Bacteria</taxon>
        <taxon>Bacillati</taxon>
        <taxon>Actinomycetota</taxon>
        <taxon>Actinomycetes</taxon>
        <taxon>Pseudonocardiales</taxon>
        <taxon>Pseudonocardiaceae</taxon>
        <taxon>Amycolatopsis</taxon>
    </lineage>
</organism>
<keyword evidence="4" id="KW-1185">Reference proteome</keyword>
<proteinExistence type="predicted"/>
<dbReference type="SUPFAM" id="SSF55874">
    <property type="entry name" value="ATPase domain of HSP90 chaperone/DNA topoisomerase II/histidine kinase"/>
    <property type="match status" value="1"/>
</dbReference>
<evidence type="ECO:0000256" key="1">
    <source>
        <dbReference type="ARBA" id="ARBA00022527"/>
    </source>
</evidence>
<dbReference type="Gene3D" id="3.30.565.10">
    <property type="entry name" value="Histidine kinase-like ATPase, C-terminal domain"/>
    <property type="match status" value="1"/>
</dbReference>
<name>A0A1I1A5J8_9PSEU</name>
<gene>
    <name evidence="3" type="ORF">SAMN05216266_108167</name>
</gene>
<dbReference type="InterPro" id="IPR003594">
    <property type="entry name" value="HATPase_dom"/>
</dbReference>
<dbReference type="AlphaFoldDB" id="A0A1I1A5J8"/>
<protein>
    <submittedName>
        <fullName evidence="3">Anti-sigma regulatory factor (Ser/Thr protein kinase)</fullName>
    </submittedName>
</protein>
<dbReference type="Proteomes" id="UP000243799">
    <property type="component" value="Unassembled WGS sequence"/>
</dbReference>
<dbReference type="CDD" id="cd16936">
    <property type="entry name" value="HATPase_RsbW-like"/>
    <property type="match status" value="1"/>
</dbReference>
<evidence type="ECO:0000313" key="4">
    <source>
        <dbReference type="Proteomes" id="UP000243799"/>
    </source>
</evidence>